<evidence type="ECO:0000256" key="5">
    <source>
        <dbReference type="ARBA" id="ARBA00022597"/>
    </source>
</evidence>
<dbReference type="InterPro" id="IPR050901">
    <property type="entry name" value="BP-dep_ABC_trans_perm"/>
</dbReference>
<comment type="subcellular location">
    <subcellularLocation>
        <location evidence="1 9">Cell membrane</location>
        <topology evidence="1 9">Multi-pass membrane protein</topology>
    </subcellularLocation>
</comment>
<name>A0A1V4INB8_9CLOT</name>
<dbReference type="GO" id="GO:0055085">
    <property type="term" value="P:transmembrane transport"/>
    <property type="evidence" value="ECO:0007669"/>
    <property type="project" value="InterPro"/>
</dbReference>
<feature type="transmembrane region" description="Helical" evidence="9">
    <location>
        <begin position="12"/>
        <end position="35"/>
    </location>
</feature>
<feature type="transmembrane region" description="Helical" evidence="9">
    <location>
        <begin position="111"/>
        <end position="134"/>
    </location>
</feature>
<protein>
    <submittedName>
        <fullName evidence="11">L-arabinose transport system permease protein AraQ</fullName>
    </submittedName>
</protein>
<feature type="transmembrane region" description="Helical" evidence="9">
    <location>
        <begin position="192"/>
        <end position="213"/>
    </location>
</feature>
<gene>
    <name evidence="11" type="primary">araQ_9</name>
    <name evidence="11" type="ORF">CLCHR_25090</name>
</gene>
<keyword evidence="8 9" id="KW-0472">Membrane</keyword>
<keyword evidence="3 9" id="KW-0813">Transport</keyword>
<sequence length="282" mass="31406">MMKKIVLKNKQKNIILCCVSIVVVCIMLFPIYWIIVSSFKTNAEIFASPPTFIPKDFTLSSYTDQFTGKSSILVTLANSCKVAFTSMVLACILAIPAAYGLARFRMRGKKVFILIFLVTQMLPVALLLTPMFLVYKNLHLLDTLWAPILSDATISVPFVVLILRTYFLALPKELEDSAKIDGCNTLTAFTKIMLPISYPGLIMTGAFSFLYAWGDLAYSLTFLTSPEKRTMTASIYNFMGKYGIQWNSIMAYGVLLVLPVVLIFIFLQKYIIGGLTNGAVKG</sequence>
<keyword evidence="7 9" id="KW-1133">Transmembrane helix</keyword>
<evidence type="ECO:0000313" key="11">
    <source>
        <dbReference type="EMBL" id="OPJ61349.1"/>
    </source>
</evidence>
<dbReference type="GO" id="GO:0005886">
    <property type="term" value="C:plasma membrane"/>
    <property type="evidence" value="ECO:0007669"/>
    <property type="project" value="UniProtKB-SubCell"/>
</dbReference>
<evidence type="ECO:0000313" key="12">
    <source>
        <dbReference type="Proteomes" id="UP000191056"/>
    </source>
</evidence>
<dbReference type="AlphaFoldDB" id="A0A1V4INB8"/>
<dbReference type="STRING" id="225345.CLCHR_25090"/>
<keyword evidence="12" id="KW-1185">Reference proteome</keyword>
<reference evidence="11 12" key="1">
    <citation type="submission" date="2017-03" db="EMBL/GenBank/DDBJ databases">
        <title>Genome sequence of Clostridium chromiireducens DSM 23318.</title>
        <authorList>
            <person name="Poehlein A."/>
            <person name="Daniel R."/>
        </authorList>
    </citation>
    <scope>NUCLEOTIDE SEQUENCE [LARGE SCALE GENOMIC DNA]</scope>
    <source>
        <strain evidence="11 12">DSM 23318</strain>
    </source>
</reference>
<evidence type="ECO:0000256" key="8">
    <source>
        <dbReference type="ARBA" id="ARBA00023136"/>
    </source>
</evidence>
<proteinExistence type="inferred from homology"/>
<comment type="caution">
    <text evidence="11">The sequence shown here is derived from an EMBL/GenBank/DDBJ whole genome shotgun (WGS) entry which is preliminary data.</text>
</comment>
<dbReference type="PANTHER" id="PTHR32243:SF50">
    <property type="entry name" value="MALTOSE_MALTODEXTRIN TRANSPORT SYSTEM PERMEASE PROTEIN MALG"/>
    <property type="match status" value="1"/>
</dbReference>
<accession>A0A1V4INB8</accession>
<dbReference type="Proteomes" id="UP000191056">
    <property type="component" value="Unassembled WGS sequence"/>
</dbReference>
<dbReference type="Pfam" id="PF00528">
    <property type="entry name" value="BPD_transp_1"/>
    <property type="match status" value="1"/>
</dbReference>
<evidence type="ECO:0000256" key="9">
    <source>
        <dbReference type="RuleBase" id="RU363032"/>
    </source>
</evidence>
<evidence type="ECO:0000256" key="1">
    <source>
        <dbReference type="ARBA" id="ARBA00004651"/>
    </source>
</evidence>
<evidence type="ECO:0000256" key="2">
    <source>
        <dbReference type="ARBA" id="ARBA00009047"/>
    </source>
</evidence>
<dbReference type="SUPFAM" id="SSF161098">
    <property type="entry name" value="MetI-like"/>
    <property type="match status" value="1"/>
</dbReference>
<dbReference type="InterPro" id="IPR000515">
    <property type="entry name" value="MetI-like"/>
</dbReference>
<evidence type="ECO:0000256" key="7">
    <source>
        <dbReference type="ARBA" id="ARBA00022989"/>
    </source>
</evidence>
<dbReference type="EMBL" id="MZGT01000031">
    <property type="protein sequence ID" value="OPJ61349.1"/>
    <property type="molecule type" value="Genomic_DNA"/>
</dbReference>
<evidence type="ECO:0000256" key="6">
    <source>
        <dbReference type="ARBA" id="ARBA00022692"/>
    </source>
</evidence>
<evidence type="ECO:0000259" key="10">
    <source>
        <dbReference type="PROSITE" id="PS50928"/>
    </source>
</evidence>
<keyword evidence="6 9" id="KW-0812">Transmembrane</keyword>
<feature type="transmembrane region" description="Helical" evidence="9">
    <location>
        <begin position="154"/>
        <end position="171"/>
    </location>
</feature>
<dbReference type="InterPro" id="IPR035906">
    <property type="entry name" value="MetI-like_sf"/>
</dbReference>
<evidence type="ECO:0000256" key="4">
    <source>
        <dbReference type="ARBA" id="ARBA00022475"/>
    </source>
</evidence>
<feature type="transmembrane region" description="Helical" evidence="9">
    <location>
        <begin position="82"/>
        <end position="102"/>
    </location>
</feature>
<keyword evidence="5" id="KW-0762">Sugar transport</keyword>
<feature type="domain" description="ABC transmembrane type-1" evidence="10">
    <location>
        <begin position="76"/>
        <end position="267"/>
    </location>
</feature>
<organism evidence="11 12">
    <name type="scientific">Clostridium chromiireducens</name>
    <dbReference type="NCBI Taxonomy" id="225345"/>
    <lineage>
        <taxon>Bacteria</taxon>
        <taxon>Bacillati</taxon>
        <taxon>Bacillota</taxon>
        <taxon>Clostridia</taxon>
        <taxon>Eubacteriales</taxon>
        <taxon>Clostridiaceae</taxon>
        <taxon>Clostridium</taxon>
    </lineage>
</organism>
<feature type="transmembrane region" description="Helical" evidence="9">
    <location>
        <begin position="249"/>
        <end position="267"/>
    </location>
</feature>
<dbReference type="Gene3D" id="1.10.3720.10">
    <property type="entry name" value="MetI-like"/>
    <property type="match status" value="1"/>
</dbReference>
<evidence type="ECO:0000256" key="3">
    <source>
        <dbReference type="ARBA" id="ARBA00022448"/>
    </source>
</evidence>
<keyword evidence="4" id="KW-1003">Cell membrane</keyword>
<dbReference type="CDD" id="cd06261">
    <property type="entry name" value="TM_PBP2"/>
    <property type="match status" value="1"/>
</dbReference>
<dbReference type="PANTHER" id="PTHR32243">
    <property type="entry name" value="MALTOSE TRANSPORT SYSTEM PERMEASE-RELATED"/>
    <property type="match status" value="1"/>
</dbReference>
<comment type="similarity">
    <text evidence="2">Belongs to the binding-protein-dependent transport system permease family. MalFG subfamily.</text>
</comment>
<dbReference type="PROSITE" id="PS50928">
    <property type="entry name" value="ABC_TM1"/>
    <property type="match status" value="1"/>
</dbReference>